<reference evidence="1 2" key="1">
    <citation type="journal article" date="2016" name="J. Gen. Virol.">
        <title>Comprehensive annotation of Glossina pallidipes salivary gland hypertrophy virus from Ethiopian tsetse flies: a proteogenomics approach.</title>
        <authorList>
            <person name="Abd-Alla A.M."/>
            <person name="Kariithi H.M."/>
            <person name="Cousserans F."/>
            <person name="Parker N.J."/>
            <person name="Ince I.A."/>
            <person name="Scully E.D."/>
            <person name="Boeren S."/>
            <person name="Geib S.M."/>
            <person name="Mekonnen S."/>
            <person name="Vlak J.M."/>
            <person name="Parker A.G."/>
            <person name="Vreysen M.J."/>
            <person name="Bergoin M."/>
        </authorList>
    </citation>
    <scope>NUCLEOTIDE SEQUENCE [LARGE SCALE GENOMIC DNA]</scope>
    <source>
        <strain evidence="1 2">Ethiopian</strain>
    </source>
</reference>
<sequence length="285" mass="33604">MNKIIKICIIKIIINKRFSSFIADLYIISIMSTDTFISQLTKLCENGGAIHGSKRESVINAVINKYLVKGGDFKNFDKSEFEKFVIKYYIQRLKEGKNVCINYLRDIIEIIQQRMGISVFSRYDLKKYISILKKILNPCVKDNKYYTKQGKLIDLDETILNEMRQSSSTFTKDHEFNRLKKQMYENHEMLIIQNYFTMHLDNYLSSFDNSQQESTDQRIQQPIFCKKLHINFELAMIVVFISIVPRRINELLLLTCKQISTLINQGQLDVPGKFFVFIFHVHAYR</sequence>
<dbReference type="GO" id="GO:0019013">
    <property type="term" value="C:viral nucleocapsid"/>
    <property type="evidence" value="ECO:0007669"/>
    <property type="project" value="UniProtKB-KW"/>
</dbReference>
<dbReference type="Proteomes" id="UP000282469">
    <property type="component" value="Segment"/>
</dbReference>
<keyword evidence="1" id="KW-0543">Viral nucleoprotein</keyword>
<organism evidence="1 2">
    <name type="scientific">Glossina hytrovirus (isolate Glossina pallidipes/Ethiopia/Seibersdorf/-)</name>
    <name type="common">GHV</name>
    <dbReference type="NCBI Taxonomy" id="379529"/>
    <lineage>
        <taxon>Viruses</taxon>
        <taxon>Viruses incertae sedis</taxon>
        <taxon>Naldaviricetes</taxon>
        <taxon>Lefavirales</taxon>
        <taxon>Hytrosaviridae</taxon>
        <taxon>Glossinavirus</taxon>
        <taxon>Glossinavirus glopallidipedis</taxon>
    </lineage>
</organism>
<dbReference type="RefSeq" id="YP_001686979.1">
    <property type="nucleotide sequence ID" value="NC_010356.1"/>
</dbReference>
<proteinExistence type="predicted"/>
<keyword evidence="1" id="KW-0946">Virion</keyword>
<protein>
    <submittedName>
        <fullName evidence="1">Nucleocapsid protein</fullName>
    </submittedName>
</protein>
<gene>
    <name evidence="1" type="ORF">GpSGHVEth032</name>
</gene>
<name>A0A0Y0KBC0_GHVS</name>
<organismHost>
    <name type="scientific">Glossina</name>
    <name type="common">tsetse flies</name>
    <dbReference type="NCBI Taxonomy" id="7393"/>
</organismHost>
<evidence type="ECO:0000313" key="1">
    <source>
        <dbReference type="EMBL" id="AMB48636.1"/>
    </source>
</evidence>
<evidence type="ECO:0000313" key="2">
    <source>
        <dbReference type="Proteomes" id="UP000282469"/>
    </source>
</evidence>
<dbReference type="EMBL" id="KU050077">
    <property type="protein sequence ID" value="AMB48636.1"/>
    <property type="molecule type" value="Genomic_DNA"/>
</dbReference>
<accession>A0A0Y0KBC0</accession>
<dbReference type="KEGG" id="vg:5950975"/>